<evidence type="ECO:0000256" key="10">
    <source>
        <dbReference type="ARBA" id="ARBA00023239"/>
    </source>
</evidence>
<sequence length="355" mass="39355">MKLGLGLYRHMLHTDNFRFARQAGATHIVAHLTDYFSDGPRIPTQEDDGWGWADPDLEPWSVESLSGLRQSIQAEGLELAALENFSPAHWYDILLDGPKRDEQIETIQAIVRNLGTAGIPVMGYNFSIAGVWGHVEGPWARGGAESVGFLGPDGPRETPIANGTIWNMTYDPEAPTGMVSAVGRKELWSRLDRFLGEVLPVAEEAGVALALHPDDPPMPTLRGTARLVYQPRMYQDVLDLHTSPSNKLEYCVGSMAEMTEGDIYAFTEQYSQQDAIGYVHFRNVRGKVPRYHEVFVDEGDVDMARIVTILAANDFDGVLIPDHTPQMTCEAPWHAGMAYALGYMRGIMRAQGIKL</sequence>
<dbReference type="EMBL" id="VXPY01000015">
    <property type="protein sequence ID" value="MYD89316.1"/>
    <property type="molecule type" value="Genomic_DNA"/>
</dbReference>
<evidence type="ECO:0000256" key="6">
    <source>
        <dbReference type="ARBA" id="ARBA00007389"/>
    </source>
</evidence>
<evidence type="ECO:0000256" key="1">
    <source>
        <dbReference type="ARBA" id="ARBA00001794"/>
    </source>
</evidence>
<comment type="cofactor">
    <cofactor evidence="2">
        <name>Mn(2+)</name>
        <dbReference type="ChEBI" id="CHEBI:29035"/>
    </cofactor>
</comment>
<dbReference type="Pfam" id="PF03786">
    <property type="entry name" value="UxuA"/>
    <property type="match status" value="2"/>
</dbReference>
<dbReference type="InterPro" id="IPR036237">
    <property type="entry name" value="Xyl_isomerase-like_sf"/>
</dbReference>
<dbReference type="EC" id="4.2.1.8" evidence="7"/>
<comment type="similarity">
    <text evidence="6">Belongs to the mannonate dehydratase family.</text>
</comment>
<comment type="catalytic activity">
    <reaction evidence="1">
        <text>D-mannonate = 2-dehydro-3-deoxy-D-gluconate + H2O</text>
        <dbReference type="Rhea" id="RHEA:20097"/>
        <dbReference type="ChEBI" id="CHEBI:15377"/>
        <dbReference type="ChEBI" id="CHEBI:17767"/>
        <dbReference type="ChEBI" id="CHEBI:57990"/>
        <dbReference type="EC" id="4.2.1.8"/>
    </reaction>
</comment>
<gene>
    <name evidence="11" type="ORF">F4Y08_03105</name>
</gene>
<dbReference type="Gene3D" id="3.20.20.150">
    <property type="entry name" value="Divalent-metal-dependent TIM barrel enzymes"/>
    <property type="match status" value="1"/>
</dbReference>
<dbReference type="PANTHER" id="PTHR30387">
    <property type="entry name" value="MANNONATE DEHYDRATASE"/>
    <property type="match status" value="1"/>
</dbReference>
<evidence type="ECO:0000256" key="9">
    <source>
        <dbReference type="ARBA" id="ARBA00023211"/>
    </source>
</evidence>
<dbReference type="InterPro" id="IPR004628">
    <property type="entry name" value="Man_deHydtase"/>
</dbReference>
<proteinExistence type="inferred from homology"/>
<keyword evidence="10" id="KW-0456">Lyase</keyword>
<reference evidence="11" key="1">
    <citation type="submission" date="2019-09" db="EMBL/GenBank/DDBJ databases">
        <title>Characterisation of the sponge microbiome using genome-centric metagenomics.</title>
        <authorList>
            <person name="Engelberts J.P."/>
            <person name="Robbins S.J."/>
            <person name="De Goeij J.M."/>
            <person name="Aranda M."/>
            <person name="Bell S.C."/>
            <person name="Webster N.S."/>
        </authorList>
    </citation>
    <scope>NUCLEOTIDE SEQUENCE</scope>
    <source>
        <strain evidence="11">SB0662_bin_9</strain>
    </source>
</reference>
<dbReference type="PANTHER" id="PTHR30387:SF2">
    <property type="entry name" value="MANNONATE DEHYDRATASE"/>
    <property type="match status" value="1"/>
</dbReference>
<dbReference type="GO" id="GO:0008927">
    <property type="term" value="F:mannonate dehydratase activity"/>
    <property type="evidence" value="ECO:0007669"/>
    <property type="project" value="UniProtKB-EC"/>
</dbReference>
<evidence type="ECO:0000313" key="11">
    <source>
        <dbReference type="EMBL" id="MYD89316.1"/>
    </source>
</evidence>
<keyword evidence="9" id="KW-0464">Manganese</keyword>
<dbReference type="GO" id="GO:0042840">
    <property type="term" value="P:D-glucuronate catabolic process"/>
    <property type="evidence" value="ECO:0007669"/>
    <property type="project" value="TreeGrafter"/>
</dbReference>
<evidence type="ECO:0000256" key="2">
    <source>
        <dbReference type="ARBA" id="ARBA00001936"/>
    </source>
</evidence>
<keyword evidence="8" id="KW-0408">Iron</keyword>
<dbReference type="UniPathway" id="UPA00246"/>
<dbReference type="SUPFAM" id="SSF51658">
    <property type="entry name" value="Xylose isomerase-like"/>
    <property type="match status" value="1"/>
</dbReference>
<evidence type="ECO:0000256" key="3">
    <source>
        <dbReference type="ARBA" id="ARBA00001954"/>
    </source>
</evidence>
<comment type="caution">
    <text evidence="11">The sequence shown here is derived from an EMBL/GenBank/DDBJ whole genome shotgun (WGS) entry which is preliminary data.</text>
</comment>
<dbReference type="AlphaFoldDB" id="A0A6B1DR46"/>
<accession>A0A6B1DR46</accession>
<dbReference type="GO" id="GO:0030145">
    <property type="term" value="F:manganese ion binding"/>
    <property type="evidence" value="ECO:0007669"/>
    <property type="project" value="TreeGrafter"/>
</dbReference>
<comment type="cofactor">
    <cofactor evidence="3">
        <name>Fe(2+)</name>
        <dbReference type="ChEBI" id="CHEBI:29033"/>
    </cofactor>
</comment>
<evidence type="ECO:0000256" key="8">
    <source>
        <dbReference type="ARBA" id="ARBA00023004"/>
    </source>
</evidence>
<evidence type="ECO:0000256" key="7">
    <source>
        <dbReference type="ARBA" id="ARBA00012927"/>
    </source>
</evidence>
<dbReference type="GO" id="GO:0008198">
    <property type="term" value="F:ferrous iron binding"/>
    <property type="evidence" value="ECO:0007669"/>
    <property type="project" value="TreeGrafter"/>
</dbReference>
<evidence type="ECO:0000256" key="4">
    <source>
        <dbReference type="ARBA" id="ARBA00002713"/>
    </source>
</evidence>
<protein>
    <recommendedName>
        <fullName evidence="7">mannonate dehydratase</fullName>
        <ecNumber evidence="7">4.2.1.8</ecNumber>
    </recommendedName>
</protein>
<comment type="function">
    <text evidence="4">Catalyzes the dehydration of D-mannonate.</text>
</comment>
<name>A0A6B1DR46_9CHLR</name>
<evidence type="ECO:0000256" key="5">
    <source>
        <dbReference type="ARBA" id="ARBA00004892"/>
    </source>
</evidence>
<organism evidence="11">
    <name type="scientific">Caldilineaceae bacterium SB0662_bin_9</name>
    <dbReference type="NCBI Taxonomy" id="2605258"/>
    <lineage>
        <taxon>Bacteria</taxon>
        <taxon>Bacillati</taxon>
        <taxon>Chloroflexota</taxon>
        <taxon>Caldilineae</taxon>
        <taxon>Caldilineales</taxon>
        <taxon>Caldilineaceae</taxon>
    </lineage>
</organism>
<comment type="pathway">
    <text evidence="5">Carbohydrate metabolism; pentose and glucuronate interconversion.</text>
</comment>